<evidence type="ECO:0000256" key="2">
    <source>
        <dbReference type="ARBA" id="ARBA00022475"/>
    </source>
</evidence>
<evidence type="ECO:0000256" key="5">
    <source>
        <dbReference type="ARBA" id="ARBA00023002"/>
    </source>
</evidence>
<dbReference type="EC" id="1.14.99.60" evidence="9"/>
<evidence type="ECO:0000256" key="4">
    <source>
        <dbReference type="ARBA" id="ARBA00022723"/>
    </source>
</evidence>
<keyword evidence="2 9" id="KW-1003">Cell membrane</keyword>
<dbReference type="HAMAP" id="MF_01658">
    <property type="entry name" value="COQ7"/>
    <property type="match status" value="1"/>
</dbReference>
<sequence length="220" mass="24235">MTERRLSPLDRLLARADNALRTLTPGTIQAERAPTATPESPGGEAQPGSIPSDQRRHVMGLMRINHTGEVCAQALYQGQASTASLPHIRHAMEEAAKEEEDHLAWCEERIRELGGAPSKLNPLFYAMSYAMGATAGLIGDRWSLGFVSETENQVVKHLESHLFQVPESDLRTRAILEQMRTDELKHAVTAKDAGGADLPPPIRHAMTLMSKVMTFATYRV</sequence>
<accession>A0A095UPI7</accession>
<evidence type="ECO:0000256" key="7">
    <source>
        <dbReference type="ARBA" id="ARBA00023033"/>
    </source>
</evidence>
<feature type="binding site" evidence="9">
    <location>
        <position position="183"/>
    </location>
    <ligand>
        <name>Fe cation</name>
        <dbReference type="ChEBI" id="CHEBI:24875"/>
        <label>2</label>
    </ligand>
</feature>
<keyword evidence="5 9" id="KW-0560">Oxidoreductase</keyword>
<dbReference type="InterPro" id="IPR012347">
    <property type="entry name" value="Ferritin-like"/>
</dbReference>
<evidence type="ECO:0000256" key="3">
    <source>
        <dbReference type="ARBA" id="ARBA00022688"/>
    </source>
</evidence>
<dbReference type="GO" id="GO:0008682">
    <property type="term" value="F:3-demethoxyubiquinol 3-hydroxylase activity"/>
    <property type="evidence" value="ECO:0007669"/>
    <property type="project" value="UniProtKB-EC"/>
</dbReference>
<evidence type="ECO:0000256" key="9">
    <source>
        <dbReference type="HAMAP-Rule" id="MF_01658"/>
    </source>
</evidence>
<feature type="region of interest" description="Disordered" evidence="10">
    <location>
        <begin position="18"/>
        <end position="53"/>
    </location>
</feature>
<comment type="catalytic activity">
    <reaction evidence="9">
        <text>a 5-methoxy-2-methyl-3-(all-trans-polyprenyl)benzene-1,4-diol + AH2 + O2 = a 3-demethylubiquinol + A + H2O</text>
        <dbReference type="Rhea" id="RHEA:50908"/>
        <dbReference type="Rhea" id="RHEA-COMP:10859"/>
        <dbReference type="Rhea" id="RHEA-COMP:10914"/>
        <dbReference type="ChEBI" id="CHEBI:13193"/>
        <dbReference type="ChEBI" id="CHEBI:15377"/>
        <dbReference type="ChEBI" id="CHEBI:15379"/>
        <dbReference type="ChEBI" id="CHEBI:17499"/>
        <dbReference type="ChEBI" id="CHEBI:84167"/>
        <dbReference type="ChEBI" id="CHEBI:84422"/>
        <dbReference type="EC" id="1.14.99.60"/>
    </reaction>
</comment>
<dbReference type="InterPro" id="IPR009078">
    <property type="entry name" value="Ferritin-like_SF"/>
</dbReference>
<comment type="caution">
    <text evidence="11">The sequence shown here is derived from an EMBL/GenBank/DDBJ whole genome shotgun (WGS) entry which is preliminary data.</text>
</comment>
<dbReference type="eggNOG" id="COG2941">
    <property type="taxonomic scope" value="Bacteria"/>
</dbReference>
<comment type="cofactor">
    <cofactor evidence="9">
        <name>Fe cation</name>
        <dbReference type="ChEBI" id="CHEBI:24875"/>
    </cofactor>
    <text evidence="9">Binds 2 iron ions per subunit.</text>
</comment>
<reference evidence="11 12" key="1">
    <citation type="submission" date="2012-09" db="EMBL/GenBank/DDBJ databases">
        <title>Genome Sequence of alkane-degrading Bacterium Alcanivorax sp. 19-m-6.</title>
        <authorList>
            <person name="Lai Q."/>
            <person name="Shao Z."/>
        </authorList>
    </citation>
    <scope>NUCLEOTIDE SEQUENCE [LARGE SCALE GENOMIC DNA]</scope>
    <source>
        <strain evidence="11 12">19-m-6</strain>
    </source>
</reference>
<dbReference type="AlphaFoldDB" id="A0A095UPI7"/>
<dbReference type="NCBIfam" id="NF033656">
    <property type="entry name" value="DMQ_monoox_COQ7"/>
    <property type="match status" value="1"/>
</dbReference>
<feature type="binding site" evidence="9">
    <location>
        <position position="102"/>
    </location>
    <ligand>
        <name>Fe cation</name>
        <dbReference type="ChEBI" id="CHEBI:24875"/>
        <label>1</label>
    </ligand>
</feature>
<comment type="pathway">
    <text evidence="1 9">Cofactor biosynthesis; ubiquinone biosynthesis.</text>
</comment>
<dbReference type="CDD" id="cd01042">
    <property type="entry name" value="DMQH"/>
    <property type="match status" value="1"/>
</dbReference>
<name>A0A095UPI7_9GAMM</name>
<dbReference type="SUPFAM" id="SSF47240">
    <property type="entry name" value="Ferritin-like"/>
    <property type="match status" value="1"/>
</dbReference>
<dbReference type="OrthoDB" id="5192789at2"/>
<dbReference type="GO" id="GO:0046872">
    <property type="term" value="F:metal ion binding"/>
    <property type="evidence" value="ECO:0007669"/>
    <property type="project" value="UniProtKB-KW"/>
</dbReference>
<dbReference type="Proteomes" id="UP000029444">
    <property type="component" value="Unassembled WGS sequence"/>
</dbReference>
<dbReference type="GO" id="GO:0005886">
    <property type="term" value="C:plasma membrane"/>
    <property type="evidence" value="ECO:0007669"/>
    <property type="project" value="UniProtKB-SubCell"/>
</dbReference>
<dbReference type="PATRIC" id="fig|1177154.3.peg.2235"/>
<evidence type="ECO:0000256" key="1">
    <source>
        <dbReference type="ARBA" id="ARBA00004749"/>
    </source>
</evidence>
<dbReference type="STRING" id="1177154.Y5S_02195"/>
<evidence type="ECO:0000313" key="11">
    <source>
        <dbReference type="EMBL" id="KGD64440.1"/>
    </source>
</evidence>
<evidence type="ECO:0000256" key="10">
    <source>
        <dbReference type="SAM" id="MobiDB-lite"/>
    </source>
</evidence>
<evidence type="ECO:0000313" key="12">
    <source>
        <dbReference type="Proteomes" id="UP000029444"/>
    </source>
</evidence>
<protein>
    <recommendedName>
        <fullName evidence="9">3-demethoxyubiquinol 3-hydroxylase</fullName>
        <shortName evidence="9">DMQ hydroxylase</shortName>
        <ecNumber evidence="9">1.14.99.60</ecNumber>
    </recommendedName>
    <alternativeName>
        <fullName evidence="9">2-nonaprenyl-3-methyl-6-methoxy-1,4-benzoquinol hydroxylase</fullName>
    </alternativeName>
</protein>
<keyword evidence="7 9" id="KW-0503">Monooxygenase</keyword>
<keyword evidence="4 9" id="KW-0479">Metal-binding</keyword>
<keyword evidence="6 9" id="KW-0408">Iron</keyword>
<keyword evidence="12" id="KW-1185">Reference proteome</keyword>
<gene>
    <name evidence="9" type="primary">coq7</name>
    <name evidence="11" type="ORF">Y5S_02195</name>
</gene>
<keyword evidence="3 9" id="KW-0831">Ubiquinone biosynthesis</keyword>
<feature type="binding site" evidence="9">
    <location>
        <position position="151"/>
    </location>
    <ligand>
        <name>Fe cation</name>
        <dbReference type="ChEBI" id="CHEBI:24875"/>
        <label>2</label>
    </ligand>
</feature>
<dbReference type="PANTHER" id="PTHR11237">
    <property type="entry name" value="COENZYME Q10 BIOSYNTHESIS PROTEIN 7"/>
    <property type="match status" value="1"/>
</dbReference>
<feature type="binding site" evidence="9">
    <location>
        <position position="186"/>
    </location>
    <ligand>
        <name>Fe cation</name>
        <dbReference type="ChEBI" id="CHEBI:24875"/>
        <label>2</label>
    </ligand>
</feature>
<keyword evidence="8 9" id="KW-0472">Membrane</keyword>
<dbReference type="Pfam" id="PF03232">
    <property type="entry name" value="COQ7"/>
    <property type="match status" value="1"/>
</dbReference>
<dbReference type="InterPro" id="IPR047809">
    <property type="entry name" value="COQ7_proteobact"/>
</dbReference>
<feature type="binding site" evidence="9">
    <location>
        <position position="183"/>
    </location>
    <ligand>
        <name>Fe cation</name>
        <dbReference type="ChEBI" id="CHEBI:24875"/>
        <label>1</label>
    </ligand>
</feature>
<dbReference type="InterPro" id="IPR011566">
    <property type="entry name" value="Ubq_synth_Coq7"/>
</dbReference>
<evidence type="ECO:0000256" key="6">
    <source>
        <dbReference type="ARBA" id="ARBA00023004"/>
    </source>
</evidence>
<comment type="function">
    <text evidence="9">Catalyzes the hydroxylation of 2-nonaprenyl-3-methyl-6-methoxy-1,4-benzoquinol during ubiquinone biosynthesis.</text>
</comment>
<dbReference type="GO" id="GO:0006744">
    <property type="term" value="P:ubiquinone biosynthetic process"/>
    <property type="evidence" value="ECO:0007669"/>
    <property type="project" value="UniProtKB-UniRule"/>
</dbReference>
<organism evidence="11 12">
    <name type="scientific">Alcanivorax nanhaiticus</name>
    <dbReference type="NCBI Taxonomy" id="1177154"/>
    <lineage>
        <taxon>Bacteria</taxon>
        <taxon>Pseudomonadati</taxon>
        <taxon>Pseudomonadota</taxon>
        <taxon>Gammaproteobacteria</taxon>
        <taxon>Oceanospirillales</taxon>
        <taxon>Alcanivoracaceae</taxon>
        <taxon>Alcanivorax</taxon>
    </lineage>
</organism>
<dbReference type="RefSeq" id="WP_035233013.1">
    <property type="nucleotide sequence ID" value="NZ_ARXV01000008.1"/>
</dbReference>
<feature type="binding site" evidence="9">
    <location>
        <position position="99"/>
    </location>
    <ligand>
        <name>Fe cation</name>
        <dbReference type="ChEBI" id="CHEBI:24875"/>
        <label>1</label>
    </ligand>
</feature>
<comment type="similarity">
    <text evidence="9">Belongs to the COQ7 family.</text>
</comment>
<dbReference type="PANTHER" id="PTHR11237:SF4">
    <property type="entry name" value="5-DEMETHOXYUBIQUINONE HYDROXYLASE, MITOCHONDRIAL"/>
    <property type="match status" value="1"/>
</dbReference>
<evidence type="ECO:0000256" key="8">
    <source>
        <dbReference type="ARBA" id="ARBA00023136"/>
    </source>
</evidence>
<dbReference type="EMBL" id="ARXV01000008">
    <property type="protein sequence ID" value="KGD64440.1"/>
    <property type="molecule type" value="Genomic_DNA"/>
</dbReference>
<feature type="binding site" evidence="9">
    <location>
        <position position="99"/>
    </location>
    <ligand>
        <name>Fe cation</name>
        <dbReference type="ChEBI" id="CHEBI:24875"/>
        <label>2</label>
    </ligand>
</feature>
<dbReference type="Gene3D" id="1.20.1260.10">
    <property type="match status" value="1"/>
</dbReference>
<proteinExistence type="inferred from homology"/>
<comment type="subcellular location">
    <subcellularLocation>
        <location evidence="9">Cell membrane</location>
        <topology evidence="9">Peripheral membrane protein</topology>
    </subcellularLocation>
</comment>
<feature type="binding site" evidence="9">
    <location>
        <position position="69"/>
    </location>
    <ligand>
        <name>Fe cation</name>
        <dbReference type="ChEBI" id="CHEBI:24875"/>
        <label>1</label>
    </ligand>
</feature>
<dbReference type="UniPathway" id="UPA00232"/>